<gene>
    <name evidence="9" type="ORF">RRU01S_32_00260</name>
</gene>
<keyword evidence="2" id="KW-0805">Transcription regulation</keyword>
<dbReference type="eggNOG" id="COG0583">
    <property type="taxonomic scope" value="Bacteria"/>
</dbReference>
<dbReference type="GO" id="GO:0003700">
    <property type="term" value="F:DNA-binding transcription factor activity"/>
    <property type="evidence" value="ECO:0007669"/>
    <property type="project" value="InterPro"/>
</dbReference>
<evidence type="ECO:0000256" key="4">
    <source>
        <dbReference type="ARBA" id="ARBA00023163"/>
    </source>
</evidence>
<dbReference type="Proteomes" id="UP000028701">
    <property type="component" value="Unassembled WGS sequence"/>
</dbReference>
<comment type="caution">
    <text evidence="9">The sequence shown here is derived from an EMBL/GenBank/DDBJ whole genome shotgun (WGS) entry which is preliminary data.</text>
</comment>
<dbReference type="InterPro" id="IPR036388">
    <property type="entry name" value="WH-like_DNA-bd_sf"/>
</dbReference>
<sequence>MDCLISAPKADRVIVMANSDASLDDISIFLSLCETGGFRKTATQLGLSPSTVSEKITSLEQRLGVPLVIRTTRSVSLTETGRTLAARLAPLMRETRVALQDAASSHDKVRGLLKLNVTGAVMVDILPPLLDRFLISFPDVRVEVVVEDRLVDITAAGCDAGIRYGEHLAQDMIAVPIGPRFQQLALAASPAYLAERGTPLHPSDLLTHDCIRLRFSSGALVAWELESGEQSMTIDPPGRITIGVDAAPAAIEMACAGRGVICTFENWLSPALDAGDLSPVLPEWWSRFEGPKLYFSSRLMSSPLRAFIDLIGDDKRFS</sequence>
<evidence type="ECO:0000256" key="1">
    <source>
        <dbReference type="ARBA" id="ARBA00009437"/>
    </source>
</evidence>
<dbReference type="SUPFAM" id="SSF46785">
    <property type="entry name" value="Winged helix' DNA-binding domain"/>
    <property type="match status" value="1"/>
</dbReference>
<dbReference type="Gene3D" id="3.40.190.290">
    <property type="match status" value="1"/>
</dbReference>
<dbReference type="FunFam" id="1.10.10.10:FF:000001">
    <property type="entry name" value="LysR family transcriptional regulator"/>
    <property type="match status" value="1"/>
</dbReference>
<evidence type="ECO:0000259" key="8">
    <source>
        <dbReference type="PROSITE" id="PS50931"/>
    </source>
</evidence>
<comment type="similarity">
    <text evidence="1">Belongs to the LysR transcriptional regulatory family.</text>
</comment>
<evidence type="ECO:0000256" key="3">
    <source>
        <dbReference type="ARBA" id="ARBA00023125"/>
    </source>
</evidence>
<evidence type="ECO:0000256" key="2">
    <source>
        <dbReference type="ARBA" id="ARBA00023015"/>
    </source>
</evidence>
<dbReference type="PROSITE" id="PS50931">
    <property type="entry name" value="HTH_LYSR"/>
    <property type="match status" value="1"/>
</dbReference>
<dbReference type="AlphaFoldDB" id="A0A081D2L8"/>
<evidence type="ECO:0000313" key="10">
    <source>
        <dbReference type="Proteomes" id="UP000028701"/>
    </source>
</evidence>
<comment type="function">
    <text evidence="5">Transcriptional regulator of the ttuABCDE tartrate utilization operon.</text>
</comment>
<name>A0A081D2L8_9HYPH</name>
<dbReference type="GO" id="GO:0003677">
    <property type="term" value="F:DNA binding"/>
    <property type="evidence" value="ECO:0007669"/>
    <property type="project" value="UniProtKB-KW"/>
</dbReference>
<evidence type="ECO:0000256" key="5">
    <source>
        <dbReference type="ARBA" id="ARBA00054626"/>
    </source>
</evidence>
<dbReference type="SUPFAM" id="SSF53850">
    <property type="entry name" value="Periplasmic binding protein-like II"/>
    <property type="match status" value="1"/>
</dbReference>
<dbReference type="Pfam" id="PF00126">
    <property type="entry name" value="HTH_1"/>
    <property type="match status" value="1"/>
</dbReference>
<accession>A0A081D2L8</accession>
<keyword evidence="3" id="KW-0238">DNA-binding</keyword>
<keyword evidence="4" id="KW-0804">Transcription</keyword>
<evidence type="ECO:0000256" key="7">
    <source>
        <dbReference type="ARBA" id="ARBA00083243"/>
    </source>
</evidence>
<evidence type="ECO:0000313" key="9">
    <source>
        <dbReference type="EMBL" id="GAK73164.1"/>
    </source>
</evidence>
<dbReference type="InterPro" id="IPR058163">
    <property type="entry name" value="LysR-type_TF_proteobact-type"/>
</dbReference>
<feature type="domain" description="HTH lysR-type" evidence="8">
    <location>
        <begin position="23"/>
        <end position="78"/>
    </location>
</feature>
<dbReference type="PANTHER" id="PTHR30537:SF5">
    <property type="entry name" value="HTH-TYPE TRANSCRIPTIONAL ACTIVATOR TTDR-RELATED"/>
    <property type="match status" value="1"/>
</dbReference>
<organism evidence="9 10">
    <name type="scientific">Agrobacterium rubi TR3 = NBRC 13261</name>
    <dbReference type="NCBI Taxonomy" id="1368415"/>
    <lineage>
        <taxon>Bacteria</taxon>
        <taxon>Pseudomonadati</taxon>
        <taxon>Pseudomonadota</taxon>
        <taxon>Alphaproteobacteria</taxon>
        <taxon>Hyphomicrobiales</taxon>
        <taxon>Rhizobiaceae</taxon>
        <taxon>Rhizobium/Agrobacterium group</taxon>
        <taxon>Agrobacterium</taxon>
    </lineage>
</organism>
<dbReference type="InterPro" id="IPR005119">
    <property type="entry name" value="LysR_subst-bd"/>
</dbReference>
<proteinExistence type="inferred from homology"/>
<evidence type="ECO:0000256" key="6">
    <source>
        <dbReference type="ARBA" id="ARBA00067332"/>
    </source>
</evidence>
<dbReference type="Gene3D" id="1.10.10.10">
    <property type="entry name" value="Winged helix-like DNA-binding domain superfamily/Winged helix DNA-binding domain"/>
    <property type="match status" value="1"/>
</dbReference>
<dbReference type="EMBL" id="BBJU01000032">
    <property type="protein sequence ID" value="GAK73164.1"/>
    <property type="molecule type" value="Genomic_DNA"/>
</dbReference>
<reference evidence="9 10" key="1">
    <citation type="submission" date="2014-08" db="EMBL/GenBank/DDBJ databases">
        <title>Whole genome shotgun sequence of Rhizobium rubi NBRC 13261.</title>
        <authorList>
            <person name="Katano-Makiyama Y."/>
            <person name="Hosoyama A."/>
            <person name="Hashimoto M."/>
            <person name="Hosoyama Y."/>
            <person name="Noguchi M."/>
            <person name="Tsuchikane K."/>
            <person name="Uohara A."/>
            <person name="Ohji S."/>
            <person name="Ichikawa N."/>
            <person name="Kimura A."/>
            <person name="Yamazoe A."/>
            <person name="Fujita N."/>
        </authorList>
    </citation>
    <scope>NUCLEOTIDE SEQUENCE [LARGE SCALE GENOMIC DNA]</scope>
    <source>
        <strain evidence="9 10">NBRC 13261</strain>
    </source>
</reference>
<dbReference type="InterPro" id="IPR000847">
    <property type="entry name" value="LysR_HTH_N"/>
</dbReference>
<dbReference type="InterPro" id="IPR036390">
    <property type="entry name" value="WH_DNA-bd_sf"/>
</dbReference>
<dbReference type="PANTHER" id="PTHR30537">
    <property type="entry name" value="HTH-TYPE TRANSCRIPTIONAL REGULATOR"/>
    <property type="match status" value="1"/>
</dbReference>
<protein>
    <recommendedName>
        <fullName evidence="6">HTH-type transcriptional regulator TtuA</fullName>
    </recommendedName>
    <alternativeName>
        <fullName evidence="7">Tartrate utilization transcriptional regulator</fullName>
    </alternativeName>
</protein>
<dbReference type="Pfam" id="PF03466">
    <property type="entry name" value="LysR_substrate"/>
    <property type="match status" value="1"/>
</dbReference>